<evidence type="ECO:0000313" key="1">
    <source>
        <dbReference type="EMBL" id="CAG8568744.1"/>
    </source>
</evidence>
<protein>
    <submittedName>
        <fullName evidence="1">11273_t:CDS:1</fullName>
    </submittedName>
</protein>
<evidence type="ECO:0000313" key="2">
    <source>
        <dbReference type="Proteomes" id="UP000789375"/>
    </source>
</evidence>
<reference evidence="1" key="1">
    <citation type="submission" date="2021-06" db="EMBL/GenBank/DDBJ databases">
        <authorList>
            <person name="Kallberg Y."/>
            <person name="Tangrot J."/>
            <person name="Rosling A."/>
        </authorList>
    </citation>
    <scope>NUCLEOTIDE SEQUENCE</scope>
    <source>
        <strain evidence="1">87-6 pot B 2015</strain>
    </source>
</reference>
<organism evidence="1 2">
    <name type="scientific">Funneliformis mosseae</name>
    <name type="common">Endomycorrhizal fungus</name>
    <name type="synonym">Glomus mosseae</name>
    <dbReference type="NCBI Taxonomy" id="27381"/>
    <lineage>
        <taxon>Eukaryota</taxon>
        <taxon>Fungi</taxon>
        <taxon>Fungi incertae sedis</taxon>
        <taxon>Mucoromycota</taxon>
        <taxon>Glomeromycotina</taxon>
        <taxon>Glomeromycetes</taxon>
        <taxon>Glomerales</taxon>
        <taxon>Glomeraceae</taxon>
        <taxon>Funneliformis</taxon>
    </lineage>
</organism>
<dbReference type="EMBL" id="CAJVPP010001693">
    <property type="protein sequence ID" value="CAG8568744.1"/>
    <property type="molecule type" value="Genomic_DNA"/>
</dbReference>
<proteinExistence type="predicted"/>
<accession>A0A9N9BKA6</accession>
<dbReference type="Proteomes" id="UP000789375">
    <property type="component" value="Unassembled WGS sequence"/>
</dbReference>
<name>A0A9N9BKA6_FUNMO</name>
<comment type="caution">
    <text evidence="1">The sequence shown here is derived from an EMBL/GenBank/DDBJ whole genome shotgun (WGS) entry which is preliminary data.</text>
</comment>
<sequence>MEANEDIKPIIIKENVSREAYIKYLSIERKLPVNIRLINGKIIAYE</sequence>
<feature type="non-terminal residue" evidence="1">
    <location>
        <position position="46"/>
    </location>
</feature>
<dbReference type="AlphaFoldDB" id="A0A9N9BKA6"/>
<keyword evidence="2" id="KW-1185">Reference proteome</keyword>
<gene>
    <name evidence="1" type="ORF">FMOSSE_LOCUS7343</name>
</gene>